<comment type="similarity">
    <text evidence="2">Belongs to the nucleoplasmin family.</text>
</comment>
<comment type="subcellular location">
    <subcellularLocation>
        <location evidence="1">Nucleus</location>
    </subcellularLocation>
</comment>
<keyword evidence="6" id="KW-1185">Reference proteome</keyword>
<proteinExistence type="inferred from homology"/>
<evidence type="ECO:0000313" key="5">
    <source>
        <dbReference type="EMBL" id="KAJ9601124.1"/>
    </source>
</evidence>
<dbReference type="Pfam" id="PF03066">
    <property type="entry name" value="Nucleoplasmin"/>
    <property type="match status" value="1"/>
</dbReference>
<protein>
    <recommendedName>
        <fullName evidence="4">Nucleoplasmin core domain-containing protein</fullName>
    </recommendedName>
</protein>
<evidence type="ECO:0000256" key="1">
    <source>
        <dbReference type="ARBA" id="ARBA00004123"/>
    </source>
</evidence>
<dbReference type="PANTHER" id="PTHR22747:SF18">
    <property type="entry name" value="GEO09167P1-RELATED"/>
    <property type="match status" value="1"/>
</dbReference>
<feature type="domain" description="Nucleoplasmin core" evidence="4">
    <location>
        <begin position="3"/>
        <end position="95"/>
    </location>
</feature>
<dbReference type="GO" id="GO:0003723">
    <property type="term" value="F:RNA binding"/>
    <property type="evidence" value="ECO:0007669"/>
    <property type="project" value="TreeGrafter"/>
</dbReference>
<evidence type="ECO:0000259" key="4">
    <source>
        <dbReference type="Pfam" id="PF03066"/>
    </source>
</evidence>
<name>A0AAD8ET47_DIPPU</name>
<dbReference type="GO" id="GO:0042393">
    <property type="term" value="F:histone binding"/>
    <property type="evidence" value="ECO:0007669"/>
    <property type="project" value="TreeGrafter"/>
</dbReference>
<sequence>ASLTKQRPIAEWTIEPERTEMTQYLTLKQVMLGVDAKEEEQVVTIDLGDMITIPIARLKKGSLEMWSMDIKTSMCPLKIYLIKGSGPVHVLGVHTLDMRTSLMAAETDSECLDEDEMGVECEDENEEEEEVVEKVPCFSIQNLQHKKKILSSNQWV</sequence>
<evidence type="ECO:0000256" key="2">
    <source>
        <dbReference type="ARBA" id="ARBA00010744"/>
    </source>
</evidence>
<gene>
    <name evidence="5" type="ORF">L9F63_000703</name>
</gene>
<dbReference type="InterPro" id="IPR004301">
    <property type="entry name" value="Nucleoplasmin"/>
</dbReference>
<dbReference type="SUPFAM" id="SSF69203">
    <property type="entry name" value="Nucleoplasmin-like core domain"/>
    <property type="match status" value="1"/>
</dbReference>
<dbReference type="AlphaFoldDB" id="A0AAD8ET47"/>
<dbReference type="InterPro" id="IPR024057">
    <property type="entry name" value="Nucleoplasmin_core_dom"/>
</dbReference>
<dbReference type="PANTHER" id="PTHR22747">
    <property type="entry name" value="NUCLEOPLASMIN"/>
    <property type="match status" value="1"/>
</dbReference>
<dbReference type="GO" id="GO:0005654">
    <property type="term" value="C:nucleoplasm"/>
    <property type="evidence" value="ECO:0007669"/>
    <property type="project" value="TreeGrafter"/>
</dbReference>
<reference evidence="5" key="1">
    <citation type="journal article" date="2023" name="IScience">
        <title>Live-bearing cockroach genome reveals convergent evolutionary mechanisms linked to viviparity in insects and beyond.</title>
        <authorList>
            <person name="Fouks B."/>
            <person name="Harrison M.C."/>
            <person name="Mikhailova A.A."/>
            <person name="Marchal E."/>
            <person name="English S."/>
            <person name="Carruthers M."/>
            <person name="Jennings E.C."/>
            <person name="Chiamaka E.L."/>
            <person name="Frigard R.A."/>
            <person name="Pippel M."/>
            <person name="Attardo G.M."/>
            <person name="Benoit J.B."/>
            <person name="Bornberg-Bauer E."/>
            <person name="Tobe S.S."/>
        </authorList>
    </citation>
    <scope>NUCLEOTIDE SEQUENCE</scope>
    <source>
        <strain evidence="5">Stay&amp;Tobe</strain>
    </source>
</reference>
<dbReference type="GO" id="GO:0005737">
    <property type="term" value="C:cytoplasm"/>
    <property type="evidence" value="ECO:0007669"/>
    <property type="project" value="TreeGrafter"/>
</dbReference>
<dbReference type="GO" id="GO:0003682">
    <property type="term" value="F:chromatin binding"/>
    <property type="evidence" value="ECO:0007669"/>
    <property type="project" value="TreeGrafter"/>
</dbReference>
<keyword evidence="3" id="KW-0539">Nucleus</keyword>
<dbReference type="Proteomes" id="UP001233999">
    <property type="component" value="Unassembled WGS sequence"/>
</dbReference>
<dbReference type="Gene3D" id="2.60.120.340">
    <property type="entry name" value="Nucleoplasmin core domain"/>
    <property type="match status" value="1"/>
</dbReference>
<feature type="non-terminal residue" evidence="5">
    <location>
        <position position="156"/>
    </location>
</feature>
<dbReference type="GO" id="GO:0005730">
    <property type="term" value="C:nucleolus"/>
    <property type="evidence" value="ECO:0007669"/>
    <property type="project" value="TreeGrafter"/>
</dbReference>
<evidence type="ECO:0000256" key="3">
    <source>
        <dbReference type="ARBA" id="ARBA00023242"/>
    </source>
</evidence>
<dbReference type="GO" id="GO:0006338">
    <property type="term" value="P:chromatin remodeling"/>
    <property type="evidence" value="ECO:0007669"/>
    <property type="project" value="TreeGrafter"/>
</dbReference>
<comment type="caution">
    <text evidence="5">The sequence shown here is derived from an EMBL/GenBank/DDBJ whole genome shotgun (WGS) entry which is preliminary data.</text>
</comment>
<dbReference type="EMBL" id="JASPKZ010000034">
    <property type="protein sequence ID" value="KAJ9601124.1"/>
    <property type="molecule type" value="Genomic_DNA"/>
</dbReference>
<evidence type="ECO:0000313" key="6">
    <source>
        <dbReference type="Proteomes" id="UP001233999"/>
    </source>
</evidence>
<accession>A0AAD8ET47</accession>
<dbReference type="InterPro" id="IPR036824">
    <property type="entry name" value="Nucleoplasmin_core_dom_sf"/>
</dbReference>
<organism evidence="5 6">
    <name type="scientific">Diploptera punctata</name>
    <name type="common">Pacific beetle cockroach</name>
    <dbReference type="NCBI Taxonomy" id="6984"/>
    <lineage>
        <taxon>Eukaryota</taxon>
        <taxon>Metazoa</taxon>
        <taxon>Ecdysozoa</taxon>
        <taxon>Arthropoda</taxon>
        <taxon>Hexapoda</taxon>
        <taxon>Insecta</taxon>
        <taxon>Pterygota</taxon>
        <taxon>Neoptera</taxon>
        <taxon>Polyneoptera</taxon>
        <taxon>Dictyoptera</taxon>
        <taxon>Blattodea</taxon>
        <taxon>Blaberoidea</taxon>
        <taxon>Blaberidae</taxon>
        <taxon>Diplopterinae</taxon>
        <taxon>Diploptera</taxon>
    </lineage>
</organism>
<reference evidence="5" key="2">
    <citation type="submission" date="2023-05" db="EMBL/GenBank/DDBJ databases">
        <authorList>
            <person name="Fouks B."/>
        </authorList>
    </citation>
    <scope>NUCLEOTIDE SEQUENCE</scope>
    <source>
        <strain evidence="5">Stay&amp;Tobe</strain>
        <tissue evidence="5">Testes</tissue>
    </source>
</reference>